<dbReference type="OrthoDB" id="21336at10239"/>
<reference evidence="3" key="1">
    <citation type="submission" date="2017-08" db="EMBL/GenBank/DDBJ databases">
        <title>The complete genome of Acinetobacter baumannii phage WCHABP1.</title>
        <authorList>
            <person name="Zhou W."/>
            <person name="Feng Y."/>
            <person name="Zong Z."/>
        </authorList>
    </citation>
    <scope>NUCLEOTIDE SEQUENCE [LARGE SCALE GENOMIC DNA]</scope>
</reference>
<dbReference type="InterPro" id="IPR010902">
    <property type="entry name" value="NUMOD4"/>
</dbReference>
<dbReference type="GO" id="GO:0004519">
    <property type="term" value="F:endonuclease activity"/>
    <property type="evidence" value="ECO:0007669"/>
    <property type="project" value="UniProtKB-KW"/>
</dbReference>
<dbReference type="GO" id="GO:0016788">
    <property type="term" value="F:hydrolase activity, acting on ester bonds"/>
    <property type="evidence" value="ECO:0007669"/>
    <property type="project" value="InterPro"/>
</dbReference>
<organism evidence="3 4">
    <name type="scientific">Acinetobacter phage WCHABP1</name>
    <dbReference type="NCBI Taxonomy" id="1983409"/>
    <lineage>
        <taxon>Viruses</taxon>
        <taxon>Duplodnaviria</taxon>
        <taxon>Heunggongvirae</taxon>
        <taxon>Uroviricota</taxon>
        <taxon>Caudoviricetes</taxon>
        <taxon>Obolenskvirus</taxon>
        <taxon>Obolenskvirus WCHABP1</taxon>
    </lineage>
</organism>
<dbReference type="Pfam" id="PF13392">
    <property type="entry name" value="HNH_3"/>
    <property type="match status" value="1"/>
</dbReference>
<protein>
    <submittedName>
        <fullName evidence="3">HNH endonuclease</fullName>
    </submittedName>
</protein>
<dbReference type="SUPFAM" id="SSF54060">
    <property type="entry name" value="His-Me finger endonucleases"/>
    <property type="match status" value="1"/>
</dbReference>
<evidence type="ECO:0000313" key="3">
    <source>
        <dbReference type="EMBL" id="ARQ94723.1"/>
    </source>
</evidence>
<feature type="domain" description="HNH nuclease" evidence="2">
    <location>
        <begin position="91"/>
        <end position="135"/>
    </location>
</feature>
<keyword evidence="3" id="KW-0540">Nuclease</keyword>
<dbReference type="InterPro" id="IPR003615">
    <property type="entry name" value="HNH_nuc"/>
</dbReference>
<sequence>MTYCYLKSLIKIHNVLSFRITDINEGTVMEQWKEIKGYSGYYISSLGRVKRSKKISVFKDGRKREYPEAFIKTTPRNGYPYVNVGGKRYCIHTLVAMMFLEEKPLWAQVINHKDGDKTNNAVENLEWSTHKDNNRHARINLLNKQHGERCNLTKFSDDVVDAVIILNHSKRFTHYEIGNLFDMSESHVSEIVRGISRSRKTAN</sequence>
<keyword evidence="3" id="KW-0255">Endonuclease</keyword>
<evidence type="ECO:0000313" key="4">
    <source>
        <dbReference type="Proteomes" id="UP000223264"/>
    </source>
</evidence>
<accession>A0A1X9SFE3</accession>
<evidence type="ECO:0000259" key="2">
    <source>
        <dbReference type="Pfam" id="PF13392"/>
    </source>
</evidence>
<dbReference type="Pfam" id="PF07463">
    <property type="entry name" value="NUMOD4"/>
    <property type="match status" value="1"/>
</dbReference>
<gene>
    <name evidence="3" type="ORF">ABP1_00002</name>
</gene>
<feature type="domain" description="NUMOD4" evidence="1">
    <location>
        <begin position="30"/>
        <end position="84"/>
    </location>
</feature>
<dbReference type="InterPro" id="IPR044925">
    <property type="entry name" value="His-Me_finger_sf"/>
</dbReference>
<keyword evidence="3" id="KW-0378">Hydrolase</keyword>
<dbReference type="EMBL" id="KY829116">
    <property type="protein sequence ID" value="ARQ94723.1"/>
    <property type="molecule type" value="Genomic_DNA"/>
</dbReference>
<proteinExistence type="predicted"/>
<dbReference type="Proteomes" id="UP000223264">
    <property type="component" value="Segment"/>
</dbReference>
<name>A0A1X9SFE3_9CAUD</name>
<dbReference type="Gene3D" id="3.90.75.20">
    <property type="match status" value="1"/>
</dbReference>
<evidence type="ECO:0000259" key="1">
    <source>
        <dbReference type="Pfam" id="PF07463"/>
    </source>
</evidence>
<keyword evidence="4" id="KW-1185">Reference proteome</keyword>